<dbReference type="EMBL" id="KZ613944">
    <property type="protein sequence ID" value="PMD41298.1"/>
    <property type="molecule type" value="Genomic_DNA"/>
</dbReference>
<dbReference type="OrthoDB" id="526941at2759"/>
<keyword evidence="2" id="KW-1185">Reference proteome</keyword>
<protein>
    <submittedName>
        <fullName evidence="1">Uncharacterized protein</fullName>
    </submittedName>
</protein>
<gene>
    <name evidence="1" type="ORF">L207DRAFT_457699</name>
</gene>
<dbReference type="AlphaFoldDB" id="A0A2J6RS02"/>
<dbReference type="Proteomes" id="UP000235786">
    <property type="component" value="Unassembled WGS sequence"/>
</dbReference>
<sequence length="359" mass="40226">MAIFNSSVATNWKFIALGTLVFVWIISSLQSHSVNPLSSVLNQVHSDQSQDDSPPSVSALLDVLPLPDEEPFEDTGSIPAKDDTRPLIIYTYSESPNARENLKFFLAKGVHGAADFFFVFNGATNATELIPSEPNIKVIKRENKCFDLGTVGEVLMKDNLWKGYKRFITLNASIRGPFFPTYASKSCWSDVFLNRITEKVKLVGTTFNCQPRPHLQSMLFATDDVGMGVLLDPALAKIASIDDFWGTKDDPVGFTQCYETLYLAVHSEVGITELMRSQGYEVDSMMTAFQAATPATYCEKNGFPEDILYDHKYYGANIHPYETVFIKANRNIDTTLLEDMTKWHLDEATSSWQTCRAKD</sequence>
<organism evidence="1 2">
    <name type="scientific">Hyaloscypha variabilis (strain UAMH 11265 / GT02V1 / F)</name>
    <name type="common">Meliniomyces variabilis</name>
    <dbReference type="NCBI Taxonomy" id="1149755"/>
    <lineage>
        <taxon>Eukaryota</taxon>
        <taxon>Fungi</taxon>
        <taxon>Dikarya</taxon>
        <taxon>Ascomycota</taxon>
        <taxon>Pezizomycotina</taxon>
        <taxon>Leotiomycetes</taxon>
        <taxon>Helotiales</taxon>
        <taxon>Hyaloscyphaceae</taxon>
        <taxon>Hyaloscypha</taxon>
        <taxon>Hyaloscypha variabilis</taxon>
    </lineage>
</organism>
<proteinExistence type="predicted"/>
<dbReference type="STRING" id="1149755.A0A2J6RS02"/>
<reference evidence="1 2" key="1">
    <citation type="submission" date="2016-04" db="EMBL/GenBank/DDBJ databases">
        <title>A degradative enzymes factory behind the ericoid mycorrhizal symbiosis.</title>
        <authorList>
            <consortium name="DOE Joint Genome Institute"/>
            <person name="Martino E."/>
            <person name="Morin E."/>
            <person name="Grelet G."/>
            <person name="Kuo A."/>
            <person name="Kohler A."/>
            <person name="Daghino S."/>
            <person name="Barry K."/>
            <person name="Choi C."/>
            <person name="Cichocki N."/>
            <person name="Clum A."/>
            <person name="Copeland A."/>
            <person name="Hainaut M."/>
            <person name="Haridas S."/>
            <person name="Labutti K."/>
            <person name="Lindquist E."/>
            <person name="Lipzen A."/>
            <person name="Khouja H.-R."/>
            <person name="Murat C."/>
            <person name="Ohm R."/>
            <person name="Olson A."/>
            <person name="Spatafora J."/>
            <person name="Veneault-Fourrey C."/>
            <person name="Henrissat B."/>
            <person name="Grigoriev I."/>
            <person name="Martin F."/>
            <person name="Perotto S."/>
        </authorList>
    </citation>
    <scope>NUCLEOTIDE SEQUENCE [LARGE SCALE GENOMIC DNA]</scope>
    <source>
        <strain evidence="1 2">F</strain>
    </source>
</reference>
<name>A0A2J6RS02_HYAVF</name>
<evidence type="ECO:0000313" key="2">
    <source>
        <dbReference type="Proteomes" id="UP000235786"/>
    </source>
</evidence>
<evidence type="ECO:0000313" key="1">
    <source>
        <dbReference type="EMBL" id="PMD41298.1"/>
    </source>
</evidence>
<accession>A0A2J6RS02</accession>